<gene>
    <name evidence="2" type="ORF">Psch_03444</name>
    <name evidence="1" type="ORF">Psch_04242</name>
</gene>
<dbReference type="AlphaFoldDB" id="A0A4Y7R5A5"/>
<dbReference type="EMBL" id="QFGA01000008">
    <property type="protein sequence ID" value="TEB04047.1"/>
    <property type="molecule type" value="Genomic_DNA"/>
</dbReference>
<protein>
    <submittedName>
        <fullName evidence="1">Uncharacterized protein</fullName>
    </submittedName>
</protein>
<comment type="caution">
    <text evidence="1">The sequence shown here is derived from an EMBL/GenBank/DDBJ whole genome shotgun (WGS) entry which is preliminary data.</text>
</comment>
<accession>A0A4Y7R5A5</accession>
<dbReference type="RefSeq" id="WP_190259017.1">
    <property type="nucleotide sequence ID" value="NZ_QFGA01000003.1"/>
</dbReference>
<reference evidence="1" key="2">
    <citation type="submission" date="2018-05" db="EMBL/GenBank/DDBJ databases">
        <authorList>
            <person name="Hidalgo C.A."/>
            <person name="Nobu M.K."/>
            <person name="Narihiro T."/>
            <person name="Tamaki H."/>
            <person name="Liu W.-T."/>
            <person name="Kamagata Y."/>
            <person name="Stams A.J."/>
            <person name="Imachi H."/>
            <person name="Sousa D.Z."/>
        </authorList>
    </citation>
    <scope>NUCLEOTIDE SEQUENCE</scope>
    <source>
        <strain evidence="1">HH</strain>
    </source>
</reference>
<evidence type="ECO:0000313" key="1">
    <source>
        <dbReference type="EMBL" id="TEB04047.1"/>
    </source>
</evidence>
<organism evidence="1 3">
    <name type="scientific">Pelotomaculum schinkii</name>
    <dbReference type="NCBI Taxonomy" id="78350"/>
    <lineage>
        <taxon>Bacteria</taxon>
        <taxon>Bacillati</taxon>
        <taxon>Bacillota</taxon>
        <taxon>Clostridia</taxon>
        <taxon>Eubacteriales</taxon>
        <taxon>Desulfotomaculaceae</taxon>
        <taxon>Pelotomaculum</taxon>
    </lineage>
</organism>
<name>A0A4Y7R5A5_9FIRM</name>
<sequence>MKLTREDTVWFYEVFFKLIDYTNGCYQVVPGLKNTSGADDVDPTAIMPVRDKLWESDDIINRIVTDNPLCFSERELSLVVSWRKRVIGDFLIYKHLKNYSVFMGNGKLYGVVGIASHIEELFPSYALPLYSKAVLLPFEGKIIYDSLITTYNITYGSGIRKRFNEEYRELKNTVGVITSL</sequence>
<evidence type="ECO:0000313" key="2">
    <source>
        <dbReference type="EMBL" id="TEB04682.1"/>
    </source>
</evidence>
<dbReference type="EMBL" id="QFGA01000003">
    <property type="protein sequence ID" value="TEB04682.1"/>
    <property type="molecule type" value="Genomic_DNA"/>
</dbReference>
<dbReference type="Proteomes" id="UP000298324">
    <property type="component" value="Unassembled WGS sequence"/>
</dbReference>
<proteinExistence type="predicted"/>
<evidence type="ECO:0000313" key="3">
    <source>
        <dbReference type="Proteomes" id="UP000298324"/>
    </source>
</evidence>
<keyword evidence="3" id="KW-1185">Reference proteome</keyword>
<reference evidence="1 3" key="1">
    <citation type="journal article" date="2018" name="Environ. Microbiol.">
        <title>Novel energy conservation strategies and behaviour of Pelotomaculum schinkii driving syntrophic propionate catabolism.</title>
        <authorList>
            <person name="Hidalgo-Ahumada C.A.P."/>
            <person name="Nobu M.K."/>
            <person name="Narihiro T."/>
            <person name="Tamaki H."/>
            <person name="Liu W.T."/>
            <person name="Kamagata Y."/>
            <person name="Stams A.J.M."/>
            <person name="Imachi H."/>
            <person name="Sousa D.Z."/>
        </authorList>
    </citation>
    <scope>NUCLEOTIDE SEQUENCE [LARGE SCALE GENOMIC DNA]</scope>
    <source>
        <strain evidence="1 3">HH</strain>
    </source>
</reference>